<accession>A0ABT7WDV3</accession>
<dbReference type="EMBL" id="JAUDUY010000002">
    <property type="protein sequence ID" value="MDM9631091.1"/>
    <property type="molecule type" value="Genomic_DNA"/>
</dbReference>
<proteinExistence type="predicted"/>
<dbReference type="RefSeq" id="WP_289724444.1">
    <property type="nucleotide sequence ID" value="NZ_JAUDUY010000002.1"/>
</dbReference>
<reference evidence="1" key="1">
    <citation type="submission" date="2023-06" db="EMBL/GenBank/DDBJ databases">
        <title>Robiginitalea aurantiacus sp. nov. and Algoriphagus sediminis sp. nov., isolated from coastal sediment.</title>
        <authorList>
            <person name="Zhou Z.Y."/>
            <person name="An J."/>
            <person name="Jia Y.W."/>
            <person name="Du Z.J."/>
        </authorList>
    </citation>
    <scope>NUCLEOTIDE SEQUENCE</scope>
    <source>
        <strain evidence="1">M39</strain>
    </source>
</reference>
<evidence type="ECO:0000313" key="2">
    <source>
        <dbReference type="Proteomes" id="UP001174839"/>
    </source>
</evidence>
<comment type="caution">
    <text evidence="1">The sequence shown here is derived from an EMBL/GenBank/DDBJ whole genome shotgun (WGS) entry which is preliminary data.</text>
</comment>
<gene>
    <name evidence="1" type="ORF">QU605_06405</name>
</gene>
<organism evidence="1 2">
    <name type="scientific">Robiginitalea aurantiaca</name>
    <dbReference type="NCBI Taxonomy" id="3056915"/>
    <lineage>
        <taxon>Bacteria</taxon>
        <taxon>Pseudomonadati</taxon>
        <taxon>Bacteroidota</taxon>
        <taxon>Flavobacteriia</taxon>
        <taxon>Flavobacteriales</taxon>
        <taxon>Flavobacteriaceae</taxon>
        <taxon>Robiginitalea</taxon>
    </lineage>
</organism>
<protein>
    <submittedName>
        <fullName evidence="1">Uncharacterized protein</fullName>
    </submittedName>
</protein>
<keyword evidence="2" id="KW-1185">Reference proteome</keyword>
<dbReference type="Proteomes" id="UP001174839">
    <property type="component" value="Unassembled WGS sequence"/>
</dbReference>
<sequence length="254" mass="28451">MTNKVLTLVFSVALTGFTYGQFSGQIQTNMAGGGADQAGTAGAIATLLGPVSDSSQKRTLEWESFAGSPYTADVYQPAELFYKDEKVGPVFYRYNALNEEIEIKETPTQEGLRGLSRDKNIILKVDGNPMRFMTFIDKDGKTLNGYLTQLVDGENFDLYKRTRVKFTEGSKAANSFVQATPSRFTQFEEYYIQKAGVDRIDELVPKKGKLYNQISQDQRASLKAFIKDNDLDLDSDKDLMSIILFMDRNSEPES</sequence>
<name>A0ABT7WDV3_9FLAO</name>
<evidence type="ECO:0000313" key="1">
    <source>
        <dbReference type="EMBL" id="MDM9631091.1"/>
    </source>
</evidence>